<dbReference type="AlphaFoldDB" id="A0A7S2CKA0"/>
<evidence type="ECO:0000313" key="12">
    <source>
        <dbReference type="EMBL" id="CAD9428317.1"/>
    </source>
</evidence>
<organism evidence="12">
    <name type="scientific">Florenciella parvula</name>
    <dbReference type="NCBI Taxonomy" id="236787"/>
    <lineage>
        <taxon>Eukaryota</taxon>
        <taxon>Sar</taxon>
        <taxon>Stramenopiles</taxon>
        <taxon>Ochrophyta</taxon>
        <taxon>Dictyochophyceae</taxon>
        <taxon>Florenciellales</taxon>
        <taxon>Florenciella</taxon>
    </lineage>
</organism>
<gene>
    <name evidence="12" type="ORF">FPAR1323_LOCUS11719</name>
</gene>
<keyword evidence="5" id="KW-0999">Mitochondrion inner membrane</keyword>
<dbReference type="GO" id="GO:0008320">
    <property type="term" value="F:protein transmembrane transporter activity"/>
    <property type="evidence" value="ECO:0007669"/>
    <property type="project" value="TreeGrafter"/>
</dbReference>
<evidence type="ECO:0000256" key="6">
    <source>
        <dbReference type="ARBA" id="ARBA00022927"/>
    </source>
</evidence>
<evidence type="ECO:0000256" key="3">
    <source>
        <dbReference type="ARBA" id="ARBA00022448"/>
    </source>
</evidence>
<feature type="region of interest" description="Disordered" evidence="11">
    <location>
        <begin position="145"/>
        <end position="223"/>
    </location>
</feature>
<dbReference type="Pfam" id="PF02466">
    <property type="entry name" value="Tim17"/>
    <property type="match status" value="1"/>
</dbReference>
<evidence type="ECO:0000256" key="10">
    <source>
        <dbReference type="ARBA" id="ARBA00023136"/>
    </source>
</evidence>
<evidence type="ECO:0000256" key="1">
    <source>
        <dbReference type="ARBA" id="ARBA00004448"/>
    </source>
</evidence>
<keyword evidence="9" id="KW-0496">Mitochondrion</keyword>
<dbReference type="EMBL" id="HBGT01022440">
    <property type="protein sequence ID" value="CAD9428317.1"/>
    <property type="molecule type" value="Transcribed_RNA"/>
</dbReference>
<proteinExistence type="inferred from homology"/>
<dbReference type="GO" id="GO:0005744">
    <property type="term" value="C:TIM23 mitochondrial import inner membrane translocase complex"/>
    <property type="evidence" value="ECO:0007669"/>
    <property type="project" value="TreeGrafter"/>
</dbReference>
<evidence type="ECO:0000256" key="5">
    <source>
        <dbReference type="ARBA" id="ARBA00022792"/>
    </source>
</evidence>
<keyword evidence="3" id="KW-0813">Transport</keyword>
<dbReference type="PANTHER" id="PTHR10485:SF0">
    <property type="entry name" value="AT05822P-RELATED"/>
    <property type="match status" value="1"/>
</dbReference>
<reference evidence="12" key="1">
    <citation type="submission" date="2021-01" db="EMBL/GenBank/DDBJ databases">
        <authorList>
            <person name="Corre E."/>
            <person name="Pelletier E."/>
            <person name="Niang G."/>
            <person name="Scheremetjew M."/>
            <person name="Finn R."/>
            <person name="Kale V."/>
            <person name="Holt S."/>
            <person name="Cochrane G."/>
            <person name="Meng A."/>
            <person name="Brown T."/>
            <person name="Cohen L."/>
        </authorList>
    </citation>
    <scope>NUCLEOTIDE SEQUENCE</scope>
    <source>
        <strain evidence="12">RCC1693</strain>
    </source>
</reference>
<evidence type="ECO:0000256" key="4">
    <source>
        <dbReference type="ARBA" id="ARBA00022692"/>
    </source>
</evidence>
<sequence length="223" mass="22606">MGEFSGREPCPARILDDIGGAFSMGAVGGSIWHSVKGFRNSPKGWSNSFKGSLEAVKARGPVVGGNFAVWGALFASFDCSFAALRHKEDPWNSIMSGAATGAVLAARAGPKAAGKNALMGGVLLAAIEGLGIMITKMTAPPMPTADDFAAQGAQDPLAPPSASLFPSSGSSGGGGGMSDLFGVGAPGSENDPEFSLDSDFSPTDPGNSMLDPAPSEPKKKGWW</sequence>
<comment type="similarity">
    <text evidence="2">Belongs to the Tim17/Tim22/Tim23 family.</text>
</comment>
<evidence type="ECO:0000256" key="9">
    <source>
        <dbReference type="ARBA" id="ARBA00023128"/>
    </source>
</evidence>
<keyword evidence="10" id="KW-0472">Membrane</keyword>
<evidence type="ECO:0000256" key="8">
    <source>
        <dbReference type="ARBA" id="ARBA00023010"/>
    </source>
</evidence>
<dbReference type="PANTHER" id="PTHR10485">
    <property type="entry name" value="MITOCHONDRIAL IMPORT INNER MEMBRANE TRANSLOCASE SUBUNIT TIM-17"/>
    <property type="match status" value="1"/>
</dbReference>
<protein>
    <recommendedName>
        <fullName evidence="13">Mitochondrial import inner membrane translocase subunit TIM17</fullName>
    </recommendedName>
</protein>
<name>A0A7S2CKA0_9STRA</name>
<evidence type="ECO:0000256" key="11">
    <source>
        <dbReference type="SAM" id="MobiDB-lite"/>
    </source>
</evidence>
<keyword evidence="4" id="KW-0812">Transmembrane</keyword>
<keyword evidence="8" id="KW-0811">Translocation</keyword>
<evidence type="ECO:0008006" key="13">
    <source>
        <dbReference type="Google" id="ProtNLM"/>
    </source>
</evidence>
<dbReference type="GO" id="GO:0030150">
    <property type="term" value="P:protein import into mitochondrial matrix"/>
    <property type="evidence" value="ECO:0007669"/>
    <property type="project" value="TreeGrafter"/>
</dbReference>
<evidence type="ECO:0000256" key="2">
    <source>
        <dbReference type="ARBA" id="ARBA00008444"/>
    </source>
</evidence>
<accession>A0A7S2CKA0</accession>
<keyword evidence="7" id="KW-1133">Transmembrane helix</keyword>
<evidence type="ECO:0000256" key="7">
    <source>
        <dbReference type="ARBA" id="ARBA00022989"/>
    </source>
</evidence>
<comment type="subcellular location">
    <subcellularLocation>
        <location evidence="1">Mitochondrion inner membrane</location>
        <topology evidence="1">Multi-pass membrane protein</topology>
    </subcellularLocation>
</comment>
<keyword evidence="6" id="KW-0653">Protein transport</keyword>
<feature type="compositionally biased region" description="Low complexity" evidence="11">
    <location>
        <begin position="160"/>
        <end position="169"/>
    </location>
</feature>